<dbReference type="Gene3D" id="1.10.10.10">
    <property type="entry name" value="Winged helix-like DNA-binding domain superfamily/Winged helix DNA-binding domain"/>
    <property type="match status" value="1"/>
</dbReference>
<dbReference type="Proteomes" id="UP001165270">
    <property type="component" value="Unassembled WGS sequence"/>
</dbReference>
<protein>
    <submittedName>
        <fullName evidence="3">ANTAR domain-containing protein</fullName>
    </submittedName>
</protein>
<organism evidence="3 4">
    <name type="scientific">Streptomyces spinosisporus</name>
    <dbReference type="NCBI Taxonomy" id="2927582"/>
    <lineage>
        <taxon>Bacteria</taxon>
        <taxon>Bacillati</taxon>
        <taxon>Actinomycetota</taxon>
        <taxon>Actinomycetes</taxon>
        <taxon>Kitasatosporales</taxon>
        <taxon>Streptomycetaceae</taxon>
        <taxon>Streptomyces</taxon>
    </lineage>
</organism>
<dbReference type="RefSeq" id="WP_242712856.1">
    <property type="nucleotide sequence ID" value="NZ_JALDAX010000019.1"/>
</dbReference>
<feature type="region of interest" description="Disordered" evidence="1">
    <location>
        <begin position="1"/>
        <end position="26"/>
    </location>
</feature>
<dbReference type="InterPro" id="IPR011006">
    <property type="entry name" value="CheY-like_superfamily"/>
</dbReference>
<evidence type="ECO:0000313" key="4">
    <source>
        <dbReference type="Proteomes" id="UP001165270"/>
    </source>
</evidence>
<dbReference type="Pfam" id="PF03861">
    <property type="entry name" value="ANTAR"/>
    <property type="match status" value="1"/>
</dbReference>
<keyword evidence="4" id="KW-1185">Reference proteome</keyword>
<name>A0ABS9XSW1_9ACTN</name>
<dbReference type="EMBL" id="JALDAX010000019">
    <property type="protein sequence ID" value="MCI3245150.1"/>
    <property type="molecule type" value="Genomic_DNA"/>
</dbReference>
<gene>
    <name evidence="3" type="ORF">MQN93_36110</name>
</gene>
<proteinExistence type="predicted"/>
<comment type="caution">
    <text evidence="3">The sequence shown here is derived from an EMBL/GenBank/DDBJ whole genome shotgun (WGS) entry which is preliminary data.</text>
</comment>
<dbReference type="PROSITE" id="PS50921">
    <property type="entry name" value="ANTAR"/>
    <property type="match status" value="1"/>
</dbReference>
<dbReference type="InterPro" id="IPR036388">
    <property type="entry name" value="WH-like_DNA-bd_sf"/>
</dbReference>
<dbReference type="InterPro" id="IPR005561">
    <property type="entry name" value="ANTAR"/>
</dbReference>
<evidence type="ECO:0000313" key="3">
    <source>
        <dbReference type="EMBL" id="MCI3245150.1"/>
    </source>
</evidence>
<reference evidence="3" key="1">
    <citation type="submission" date="2022-03" db="EMBL/GenBank/DDBJ databases">
        <title>Streptomyces 7R015 and 7R016 isolated from Barleria lupulina in Thailand.</title>
        <authorList>
            <person name="Kanchanasin P."/>
            <person name="Phongsopitanun W."/>
            <person name="Tanasupawat S."/>
        </authorList>
    </citation>
    <scope>NUCLEOTIDE SEQUENCE</scope>
    <source>
        <strain evidence="3">7R016</strain>
    </source>
</reference>
<dbReference type="SUPFAM" id="SSF52172">
    <property type="entry name" value="CheY-like"/>
    <property type="match status" value="1"/>
</dbReference>
<evidence type="ECO:0000259" key="2">
    <source>
        <dbReference type="PROSITE" id="PS50921"/>
    </source>
</evidence>
<evidence type="ECO:0000256" key="1">
    <source>
        <dbReference type="SAM" id="MobiDB-lite"/>
    </source>
</evidence>
<accession>A0ABS9XSW1</accession>
<feature type="compositionally biased region" description="Polar residues" evidence="1">
    <location>
        <begin position="17"/>
        <end position="26"/>
    </location>
</feature>
<feature type="domain" description="ANTAR" evidence="2">
    <location>
        <begin position="31"/>
        <end position="92"/>
    </location>
</feature>
<dbReference type="SMART" id="SM01012">
    <property type="entry name" value="ANTAR"/>
    <property type="match status" value="1"/>
</dbReference>
<sequence>MDPWTLEPAVRHDAEPTSGTEQVVEAQSAQIHDLQSKLGQLENALESHAVVDRATGVLIAVGRLSSDEAWDVLRETSMSTNIKLRHVAALVVAWGRTGHLATDIQGELSRRLNLHVTE</sequence>